<gene>
    <name evidence="2" type="ORF">SERLADRAFT_432953</name>
</gene>
<feature type="compositionally biased region" description="Basic and acidic residues" evidence="1">
    <location>
        <begin position="165"/>
        <end position="176"/>
    </location>
</feature>
<protein>
    <submittedName>
        <fullName evidence="2">Uncharacterized protein</fullName>
    </submittedName>
</protein>
<dbReference type="EMBL" id="GL945429">
    <property type="protein sequence ID" value="EGO28947.1"/>
    <property type="molecule type" value="Genomic_DNA"/>
</dbReference>
<dbReference type="GeneID" id="18814085"/>
<organism>
    <name type="scientific">Serpula lacrymans var. lacrymans (strain S7.9)</name>
    <name type="common">Dry rot fungus</name>
    <dbReference type="NCBI Taxonomy" id="578457"/>
    <lineage>
        <taxon>Eukaryota</taxon>
        <taxon>Fungi</taxon>
        <taxon>Dikarya</taxon>
        <taxon>Basidiomycota</taxon>
        <taxon>Agaricomycotina</taxon>
        <taxon>Agaricomycetes</taxon>
        <taxon>Agaricomycetidae</taxon>
        <taxon>Boletales</taxon>
        <taxon>Coniophorineae</taxon>
        <taxon>Serpulaceae</taxon>
        <taxon>Serpula</taxon>
    </lineage>
</organism>
<dbReference type="InterPro" id="IPR053203">
    <property type="entry name" value="Cisplatin_resist-associated"/>
</dbReference>
<feature type="compositionally biased region" description="Basic and acidic residues" evidence="1">
    <location>
        <begin position="101"/>
        <end position="111"/>
    </location>
</feature>
<dbReference type="HOGENOM" id="CLU_073637_0_0_1"/>
<feature type="compositionally biased region" description="Polar residues" evidence="1">
    <location>
        <begin position="246"/>
        <end position="261"/>
    </location>
</feature>
<evidence type="ECO:0000256" key="1">
    <source>
        <dbReference type="SAM" id="MobiDB-lite"/>
    </source>
</evidence>
<name>F8NI50_SERL9</name>
<evidence type="ECO:0000313" key="2">
    <source>
        <dbReference type="EMBL" id="EGO28947.1"/>
    </source>
</evidence>
<dbReference type="Proteomes" id="UP000008064">
    <property type="component" value="Unassembled WGS sequence"/>
</dbReference>
<dbReference type="PANTHER" id="PTHR34693:SF1">
    <property type="entry name" value="PROTEIN PAR32"/>
    <property type="match status" value="1"/>
</dbReference>
<dbReference type="Pfam" id="PF12223">
    <property type="entry name" value="DUF3602"/>
    <property type="match status" value="2"/>
</dbReference>
<sequence length="279" mass="29228">MADSITTPDRSVSRGRDAFQSSGRGGIGNIRRSSISTDTRPTDGPDDFSPTRGREPAVNADRVFSVGRGGAGNIRSPSRDIGPDHPQTASILSDHAAANADYERQVRKLHAEANPVHSSGRGGLGNISASRSRSKGPSPALHSTGRGGAGNIQYGDGLNADILDQEERRKHAHGEGMHSTGRGGVANLTSSRGPSLEIHGHHAAEFESSGRGGAGNIRSRSASRDPSGRTPSREKHGIAALWNKVSHPQYNSRPSDQSIHSLHSDAASQDGGALSPRND</sequence>
<feature type="compositionally biased region" description="Polar residues" evidence="1">
    <location>
        <begin position="1"/>
        <end position="10"/>
    </location>
</feature>
<dbReference type="KEGG" id="sla:SERLADRAFT_432953"/>
<dbReference type="OrthoDB" id="2537432at2759"/>
<feature type="compositionally biased region" description="Basic and acidic residues" evidence="1">
    <location>
        <begin position="222"/>
        <end position="237"/>
    </location>
</feature>
<feature type="region of interest" description="Disordered" evidence="1">
    <location>
        <begin position="1"/>
        <end position="279"/>
    </location>
</feature>
<dbReference type="RefSeq" id="XP_007313189.1">
    <property type="nucleotide sequence ID" value="XM_007313127.1"/>
</dbReference>
<dbReference type="PANTHER" id="PTHR34693">
    <property type="entry name" value="PROTEIN PAR32"/>
    <property type="match status" value="1"/>
</dbReference>
<dbReference type="AlphaFoldDB" id="F8NI50"/>
<dbReference type="InterPro" id="IPR022024">
    <property type="entry name" value="DUF3602"/>
</dbReference>
<proteinExistence type="predicted"/>
<accession>F8NI50</accession>
<reference evidence="2" key="1">
    <citation type="submission" date="2011-04" db="EMBL/GenBank/DDBJ databases">
        <title>Evolution of plant cell wall degrading machinery underlies the functional diversity of forest fungi.</title>
        <authorList>
            <consortium name="US DOE Joint Genome Institute (JGI-PGF)"/>
            <person name="Eastwood D.C."/>
            <person name="Floudas D."/>
            <person name="Binder M."/>
            <person name="Majcherczyk A."/>
            <person name="Schneider P."/>
            <person name="Aerts A."/>
            <person name="Asiegbu F.O."/>
            <person name="Baker S.E."/>
            <person name="Barry K."/>
            <person name="Bendiksby M."/>
            <person name="Blumentritt M."/>
            <person name="Coutinho P.M."/>
            <person name="Cullen D."/>
            <person name="Cullen D."/>
            <person name="Gathman A."/>
            <person name="Goodell B."/>
            <person name="Henrissat B."/>
            <person name="Ihrmark K."/>
            <person name="Kauserud H."/>
            <person name="Kohler A."/>
            <person name="LaButti K."/>
            <person name="Lapidus A."/>
            <person name="Lavin J.L."/>
            <person name="Lee Y.-H."/>
            <person name="Lindquist E."/>
            <person name="Lilly W."/>
            <person name="Lucas S."/>
            <person name="Morin E."/>
            <person name="Murat C."/>
            <person name="Oguiza J.A."/>
            <person name="Park J."/>
            <person name="Pisabarro A.G."/>
            <person name="Riley R."/>
            <person name="Rosling A."/>
            <person name="Salamov A."/>
            <person name="Schmidt O."/>
            <person name="Schmutz J."/>
            <person name="Skrede I."/>
            <person name="Stenlid J."/>
            <person name="Wiebenga A."/>
            <person name="Xie X."/>
            <person name="Kues U."/>
            <person name="Hibbett D.S."/>
            <person name="Hoffmeister D."/>
            <person name="Hogberg N."/>
            <person name="Martin F."/>
            <person name="Grigoriev I.V."/>
            <person name="Watkinson S.C."/>
        </authorList>
    </citation>
    <scope>NUCLEOTIDE SEQUENCE</scope>
    <source>
        <strain evidence="2">S7.9</strain>
    </source>
</reference>